<feature type="transmembrane region" description="Helical" evidence="2">
    <location>
        <begin position="92"/>
        <end position="113"/>
    </location>
</feature>
<dbReference type="RefSeq" id="WP_151903219.1">
    <property type="nucleotide sequence ID" value="NZ_CP045032.1"/>
</dbReference>
<reference evidence="4" key="1">
    <citation type="submission" date="2019-10" db="EMBL/GenBank/DDBJ databases">
        <title>Complete genome sequence of Corynebacterium urogenitalis DSM 108747, isolated from the genital tract of a cow.</title>
        <authorList>
            <person name="Ruckert C."/>
            <person name="Ballas P."/>
            <person name="Wagener K."/>
            <person name="Drillich M."/>
            <person name="Kaempfer P."/>
            <person name="Busse H.-J."/>
            <person name="Ehling-Schulz M."/>
        </authorList>
    </citation>
    <scope>NUCLEOTIDE SEQUENCE [LARGE SCALE GENOMIC DNA]</scope>
    <source>
        <strain evidence="4">LMM 1652</strain>
    </source>
</reference>
<evidence type="ECO:0000256" key="1">
    <source>
        <dbReference type="SAM" id="MobiDB-lite"/>
    </source>
</evidence>
<dbReference type="KEGG" id="cuo:CUROG_07810"/>
<dbReference type="AlphaFoldDB" id="A0A5J6Z9B9"/>
<name>A0A5J6Z9B9_9CORY</name>
<feature type="region of interest" description="Disordered" evidence="1">
    <location>
        <begin position="129"/>
        <end position="190"/>
    </location>
</feature>
<dbReference type="OrthoDB" id="4412616at2"/>
<gene>
    <name evidence="3" type="ORF">CUROG_07810</name>
</gene>
<protein>
    <submittedName>
        <fullName evidence="3">Uncharacterized protein</fullName>
    </submittedName>
</protein>
<feature type="compositionally biased region" description="Basic and acidic residues" evidence="1">
    <location>
        <begin position="162"/>
        <end position="184"/>
    </location>
</feature>
<proteinExistence type="predicted"/>
<dbReference type="EMBL" id="CP045032">
    <property type="protein sequence ID" value="QFQ02911.1"/>
    <property type="molecule type" value="Genomic_DNA"/>
</dbReference>
<keyword evidence="2" id="KW-1133">Transmembrane helix</keyword>
<evidence type="ECO:0000313" key="4">
    <source>
        <dbReference type="Proteomes" id="UP000326711"/>
    </source>
</evidence>
<feature type="compositionally biased region" description="Low complexity" evidence="1">
    <location>
        <begin position="43"/>
        <end position="80"/>
    </location>
</feature>
<evidence type="ECO:0000313" key="3">
    <source>
        <dbReference type="EMBL" id="QFQ02911.1"/>
    </source>
</evidence>
<dbReference type="Proteomes" id="UP000326711">
    <property type="component" value="Chromosome"/>
</dbReference>
<accession>A0A5J6Z9B9</accession>
<keyword evidence="4" id="KW-1185">Reference proteome</keyword>
<feature type="compositionally biased region" description="Low complexity" evidence="1">
    <location>
        <begin position="23"/>
        <end position="35"/>
    </location>
</feature>
<keyword evidence="2" id="KW-0812">Transmembrane</keyword>
<keyword evidence="2" id="KW-0472">Membrane</keyword>
<feature type="region of interest" description="Disordered" evidence="1">
    <location>
        <begin position="1"/>
        <end position="83"/>
    </location>
</feature>
<dbReference type="SUPFAM" id="SSF81995">
    <property type="entry name" value="beta-sandwich domain of Sec23/24"/>
    <property type="match status" value="1"/>
</dbReference>
<sequence>MDDDTNPGNRPFEGASGGPQPPQYGQQPPQQPTQQWSVGPGSQNQWNPQAPYQQPPQQQWNPGPGPQQGWYPQDPYQQQPVYEEQRKSKGGLIAAITAILALILVAALAWGYFQGGWFKSSDSVNGYSSATLTEEPNSGSADDSRSGGSGASESQERDDDQSDRNQRDGDRDNRQSREESRPENPRLPGNAVAVNEAARSGEPAGNFNNVYRGSDVTSKPFALAVRDTFVGEWLDTRDANMTIDVYSTVTKQTYSMTCRDNGRYVTCTGGNNAVVYIA</sequence>
<organism evidence="3 4">
    <name type="scientific">Corynebacterium urogenitale</name>
    <dbReference type="NCBI Taxonomy" id="2487892"/>
    <lineage>
        <taxon>Bacteria</taxon>
        <taxon>Bacillati</taxon>
        <taxon>Actinomycetota</taxon>
        <taxon>Actinomycetes</taxon>
        <taxon>Mycobacteriales</taxon>
        <taxon>Corynebacteriaceae</taxon>
        <taxon>Corynebacterium</taxon>
    </lineage>
</organism>
<evidence type="ECO:0000256" key="2">
    <source>
        <dbReference type="SAM" id="Phobius"/>
    </source>
</evidence>